<proteinExistence type="predicted"/>
<evidence type="ECO:0000256" key="1">
    <source>
        <dbReference type="SAM" id="MobiDB-lite"/>
    </source>
</evidence>
<sequence length="55" mass="5880">PSKCKSQSSSGRRGFVGPSRAGDKLDLSTLEGTVRNYIEAGIASSTKKSYNTAQW</sequence>
<feature type="compositionally biased region" description="Polar residues" evidence="1">
    <location>
        <begin position="1"/>
        <end position="11"/>
    </location>
</feature>
<feature type="region of interest" description="Disordered" evidence="1">
    <location>
        <begin position="1"/>
        <end position="23"/>
    </location>
</feature>
<dbReference type="InParanoid" id="A0A1X7V6A9"/>
<accession>A0A1X7V6A9</accession>
<dbReference type="EnsemblMetazoa" id="Aqu2.1.35810_001">
    <property type="protein sequence ID" value="Aqu2.1.35810_001"/>
    <property type="gene ID" value="Aqu2.1.35810"/>
</dbReference>
<reference evidence="2" key="1">
    <citation type="submission" date="2017-05" db="UniProtKB">
        <authorList>
            <consortium name="EnsemblMetazoa"/>
        </authorList>
    </citation>
    <scope>IDENTIFICATION</scope>
</reference>
<protein>
    <submittedName>
        <fullName evidence="2">Uncharacterized protein</fullName>
    </submittedName>
</protein>
<name>A0A1X7V6A9_AMPQE</name>
<evidence type="ECO:0000313" key="2">
    <source>
        <dbReference type="EnsemblMetazoa" id="Aqu2.1.35810_001"/>
    </source>
</evidence>
<organism evidence="2">
    <name type="scientific">Amphimedon queenslandica</name>
    <name type="common">Sponge</name>
    <dbReference type="NCBI Taxonomy" id="400682"/>
    <lineage>
        <taxon>Eukaryota</taxon>
        <taxon>Metazoa</taxon>
        <taxon>Porifera</taxon>
        <taxon>Demospongiae</taxon>
        <taxon>Heteroscleromorpha</taxon>
        <taxon>Haplosclerida</taxon>
        <taxon>Niphatidae</taxon>
        <taxon>Amphimedon</taxon>
    </lineage>
</organism>
<dbReference type="AlphaFoldDB" id="A0A1X7V6A9"/>